<keyword evidence="1" id="KW-0472">Membrane</keyword>
<feature type="transmembrane region" description="Helical" evidence="1">
    <location>
        <begin position="126"/>
        <end position="149"/>
    </location>
</feature>
<keyword evidence="1" id="KW-0812">Transmembrane</keyword>
<dbReference type="RefSeq" id="WP_094860481.1">
    <property type="nucleotide sequence ID" value="NZ_NKYE01000001.1"/>
</dbReference>
<organism evidence="2 3">
    <name type="scientific">Amycolatopsis antarctica</name>
    <dbReference type="NCBI Taxonomy" id="1854586"/>
    <lineage>
        <taxon>Bacteria</taxon>
        <taxon>Bacillati</taxon>
        <taxon>Actinomycetota</taxon>
        <taxon>Actinomycetes</taxon>
        <taxon>Pseudonocardiales</taxon>
        <taxon>Pseudonocardiaceae</taxon>
        <taxon>Amycolatopsis</taxon>
    </lineage>
</organism>
<dbReference type="OrthoDB" id="5188059at2"/>
<comment type="caution">
    <text evidence="2">The sequence shown here is derived from an EMBL/GenBank/DDBJ whole genome shotgun (WGS) entry which is preliminary data.</text>
</comment>
<dbReference type="AlphaFoldDB" id="A0A263DBD6"/>
<gene>
    <name evidence="2" type="ORF">CFN78_00130</name>
</gene>
<evidence type="ECO:0000313" key="2">
    <source>
        <dbReference type="EMBL" id="OZM74695.1"/>
    </source>
</evidence>
<keyword evidence="3" id="KW-1185">Reference proteome</keyword>
<protein>
    <recommendedName>
        <fullName evidence="4">DUF3592 domain-containing protein</fullName>
    </recommendedName>
</protein>
<accession>A0A263DBD6</accession>
<evidence type="ECO:0000313" key="3">
    <source>
        <dbReference type="Proteomes" id="UP000242444"/>
    </source>
</evidence>
<dbReference type="InParanoid" id="A0A263DBD6"/>
<reference evidence="2 3" key="1">
    <citation type="submission" date="2017-07" db="EMBL/GenBank/DDBJ databases">
        <title>Amycolatopsis antarcticus sp. nov., isolated from the surface of an Antarcticus brown macroalga.</title>
        <authorList>
            <person name="Wang J."/>
            <person name="Leiva S."/>
            <person name="Huang J."/>
            <person name="Huang Y."/>
        </authorList>
    </citation>
    <scope>NUCLEOTIDE SEQUENCE [LARGE SCALE GENOMIC DNA]</scope>
    <source>
        <strain evidence="2 3">AU-G6</strain>
    </source>
</reference>
<proteinExistence type="predicted"/>
<evidence type="ECO:0008006" key="4">
    <source>
        <dbReference type="Google" id="ProtNLM"/>
    </source>
</evidence>
<sequence length="254" mass="27868">MLLPDEATELRRAEARNPRRWLIVVLLSLVAAVVPVVVTLSTDGSLSHLLGRTEAVSATVDSVRAAGTCGRDDNTEYRVQVRWTLDGNPGRGDYLRCRNAPKEAASVEVWVGPDGQVHPDSPTTTLVGLTFLAFVLVVLVWSLGVRTIVPPSRRRRRLLAAGSRQLAQPVPVELLVGKKLRMRIAVPAQISGQERAVTVNPVLCAGDGSPPTTRLRPTMIGSYWLYLAPDNGSRRRSGLLVRGQRRCWIDFTPR</sequence>
<evidence type="ECO:0000256" key="1">
    <source>
        <dbReference type="SAM" id="Phobius"/>
    </source>
</evidence>
<name>A0A263DBD6_9PSEU</name>
<dbReference type="EMBL" id="NKYE01000001">
    <property type="protein sequence ID" value="OZM74695.1"/>
    <property type="molecule type" value="Genomic_DNA"/>
</dbReference>
<keyword evidence="1" id="KW-1133">Transmembrane helix</keyword>
<feature type="transmembrane region" description="Helical" evidence="1">
    <location>
        <begin position="21"/>
        <end position="40"/>
    </location>
</feature>
<dbReference type="Proteomes" id="UP000242444">
    <property type="component" value="Unassembled WGS sequence"/>
</dbReference>